<reference evidence="1 2" key="1">
    <citation type="submission" date="2020-07" db="EMBL/GenBank/DDBJ databases">
        <title>Genomic Encyclopedia of Type Strains, Phase IV (KMG-IV): sequencing the most valuable type-strain genomes for metagenomic binning, comparative biology and taxonomic classification.</title>
        <authorList>
            <person name="Goeker M."/>
        </authorList>
    </citation>
    <scope>NUCLEOTIDE SEQUENCE [LARGE SCALE GENOMIC DNA]</scope>
    <source>
        <strain evidence="1 2">DSM 17721</strain>
    </source>
</reference>
<comment type="caution">
    <text evidence="1">The sequence shown here is derived from an EMBL/GenBank/DDBJ whole genome shotgun (WGS) entry which is preliminary data.</text>
</comment>
<sequence length="83" mass="9183">MPEINFITFLLSLNSSALVHLGQHADPTSGATAKNLPVAKQTIDVIAMLEEKTRGNLTDEEKRLLTNVLYELRLLYVKETGGE</sequence>
<organism evidence="1 2">
    <name type="scientific">Desulfosalsimonas propionicica</name>
    <dbReference type="NCBI Taxonomy" id="332175"/>
    <lineage>
        <taxon>Bacteria</taxon>
        <taxon>Pseudomonadati</taxon>
        <taxon>Thermodesulfobacteriota</taxon>
        <taxon>Desulfobacteria</taxon>
        <taxon>Desulfobacterales</taxon>
        <taxon>Desulfosalsimonadaceae</taxon>
        <taxon>Desulfosalsimonas</taxon>
    </lineage>
</organism>
<accession>A0A7W0C8K5</accession>
<name>A0A7W0C8K5_9BACT</name>
<dbReference type="EMBL" id="JACDUS010000003">
    <property type="protein sequence ID" value="MBA2881158.1"/>
    <property type="molecule type" value="Genomic_DNA"/>
</dbReference>
<proteinExistence type="predicted"/>
<protein>
    <recommendedName>
        <fullName evidence="3">DUF1844 domain-containing protein</fullName>
    </recommendedName>
</protein>
<dbReference type="Pfam" id="PF08899">
    <property type="entry name" value="DUF1844"/>
    <property type="match status" value="1"/>
</dbReference>
<keyword evidence="2" id="KW-1185">Reference proteome</keyword>
<evidence type="ECO:0000313" key="1">
    <source>
        <dbReference type="EMBL" id="MBA2881158.1"/>
    </source>
</evidence>
<gene>
    <name evidence="1" type="ORF">HNR65_001484</name>
</gene>
<evidence type="ECO:0008006" key="3">
    <source>
        <dbReference type="Google" id="ProtNLM"/>
    </source>
</evidence>
<dbReference type="AlphaFoldDB" id="A0A7W0C8K5"/>
<dbReference type="Proteomes" id="UP000525298">
    <property type="component" value="Unassembled WGS sequence"/>
</dbReference>
<evidence type="ECO:0000313" key="2">
    <source>
        <dbReference type="Proteomes" id="UP000525298"/>
    </source>
</evidence>
<dbReference type="InterPro" id="IPR014995">
    <property type="entry name" value="DUF1844"/>
</dbReference>